<gene>
    <name evidence="1" type="ORF">A2892_00635</name>
</gene>
<protein>
    <submittedName>
        <fullName evidence="1">Uncharacterized protein</fullName>
    </submittedName>
</protein>
<sequence>MEDSGLGVSYSEVLNDKPLPWQKEVDYSEQLAGGVELQNAPEKIQVASRQEAVDKIKEHFRNTLEDRFPHFAFHNVEHSKGVLGSAILFSDSVKLADPTIFEGKREILEVAASAHDSWQAWEVKGGLRQRNRGFVPQRAEKVVKDVLETGRKKQIKIPEYDHTHPEEFSIGNEEYSAYELIDKMTRYIIVADGRKENAFSNEEILEAVETIGGTYPSFVFNESFPVNVDPKNETSLDVSEITDLKSGLHISQPYAEKCWAARAIGTGDLWNHMGSTEGKLSLQAAMKEWEEFHIKFADKLKRADQTPDDRVEIAGSILDWLFMQEGTIAWQHLNFERFLATSPLLKTHPKADEIRTNIRNAFPLFKANAAYAREAYLTLESAFGDREYATFRRELATKGPDEISEEEKQKLTKLKIERDKRLKENFGENDIEDVEKTKERFEFFRKKVMQVELEDLN</sequence>
<dbReference type="Proteomes" id="UP000176404">
    <property type="component" value="Unassembled WGS sequence"/>
</dbReference>
<dbReference type="AlphaFoldDB" id="A0A1F8BAV9"/>
<dbReference type="EMBL" id="MGHD01000004">
    <property type="protein sequence ID" value="OGM60515.1"/>
    <property type="molecule type" value="Genomic_DNA"/>
</dbReference>
<evidence type="ECO:0000313" key="1">
    <source>
        <dbReference type="EMBL" id="OGM60515.1"/>
    </source>
</evidence>
<organism evidence="1 2">
    <name type="scientific">Candidatus Woesebacteria bacterium RIFCSPLOWO2_01_FULL_39_10b</name>
    <dbReference type="NCBI Taxonomy" id="1802517"/>
    <lineage>
        <taxon>Bacteria</taxon>
        <taxon>Candidatus Woeseibacteriota</taxon>
    </lineage>
</organism>
<accession>A0A1F8BAV9</accession>
<evidence type="ECO:0000313" key="2">
    <source>
        <dbReference type="Proteomes" id="UP000176404"/>
    </source>
</evidence>
<comment type="caution">
    <text evidence="1">The sequence shown here is derived from an EMBL/GenBank/DDBJ whole genome shotgun (WGS) entry which is preliminary data.</text>
</comment>
<reference evidence="1 2" key="1">
    <citation type="journal article" date="2016" name="Nat. Commun.">
        <title>Thousands of microbial genomes shed light on interconnected biogeochemical processes in an aquifer system.</title>
        <authorList>
            <person name="Anantharaman K."/>
            <person name="Brown C.T."/>
            <person name="Hug L.A."/>
            <person name="Sharon I."/>
            <person name="Castelle C.J."/>
            <person name="Probst A.J."/>
            <person name="Thomas B.C."/>
            <person name="Singh A."/>
            <person name="Wilkins M.J."/>
            <person name="Karaoz U."/>
            <person name="Brodie E.L."/>
            <person name="Williams K.H."/>
            <person name="Hubbard S.S."/>
            <person name="Banfield J.F."/>
        </authorList>
    </citation>
    <scope>NUCLEOTIDE SEQUENCE [LARGE SCALE GENOMIC DNA]</scope>
</reference>
<name>A0A1F8BAV9_9BACT</name>
<proteinExistence type="predicted"/>